<keyword evidence="2" id="KW-0808">Transferase</keyword>
<dbReference type="KEGG" id="gog:C1280_14110"/>
<keyword evidence="3" id="KW-1185">Reference proteome</keyword>
<name>A0A2Z3H8I0_9BACT</name>
<organism evidence="2 3">
    <name type="scientific">Gemmata obscuriglobus</name>
    <dbReference type="NCBI Taxonomy" id="114"/>
    <lineage>
        <taxon>Bacteria</taxon>
        <taxon>Pseudomonadati</taxon>
        <taxon>Planctomycetota</taxon>
        <taxon>Planctomycetia</taxon>
        <taxon>Gemmatales</taxon>
        <taxon>Gemmataceae</taxon>
        <taxon>Gemmata</taxon>
    </lineage>
</organism>
<dbReference type="AlphaFoldDB" id="A0A2Z3H8I0"/>
<dbReference type="SUPFAM" id="SSF53335">
    <property type="entry name" value="S-adenosyl-L-methionine-dependent methyltransferases"/>
    <property type="match status" value="1"/>
</dbReference>
<dbReference type="Pfam" id="PF08241">
    <property type="entry name" value="Methyltransf_11"/>
    <property type="match status" value="1"/>
</dbReference>
<dbReference type="GO" id="GO:0008757">
    <property type="term" value="F:S-adenosylmethionine-dependent methyltransferase activity"/>
    <property type="evidence" value="ECO:0007669"/>
    <property type="project" value="InterPro"/>
</dbReference>
<dbReference type="InterPro" id="IPR013216">
    <property type="entry name" value="Methyltransf_11"/>
</dbReference>
<dbReference type="OrthoDB" id="9772751at2"/>
<evidence type="ECO:0000259" key="1">
    <source>
        <dbReference type="Pfam" id="PF08241"/>
    </source>
</evidence>
<proteinExistence type="predicted"/>
<dbReference type="CDD" id="cd02440">
    <property type="entry name" value="AdoMet_MTases"/>
    <property type="match status" value="1"/>
</dbReference>
<protein>
    <submittedName>
        <fullName evidence="2">Class I SAM-dependent methyltransferase</fullName>
    </submittedName>
</protein>
<sequence>MDVREYNRRAWDRQVATGNKWTVPVGPEVTAAARRGEWSVVLTPTRPVPRDWFPSLAGLDVLCLASGGGQQGPVLAAAGARVTVFDNSPAQLARDRSVAERDWLTLTTIEGDMRDLSAFGNGSFGLVFHPCSNGFVPDVRPVWRECFRVLKPDGVLLAGFTNPVLYAFDDVAATDRGELVVRHPIPYSDLTSLTDEERTRYTSKDEPLCFGHTLEDQIGGQLDAGFRMTAFFEDRDPTHPLAKYLPAFIATRAVKP</sequence>
<evidence type="ECO:0000313" key="2">
    <source>
        <dbReference type="EMBL" id="AWM38014.1"/>
    </source>
</evidence>
<reference evidence="2 3" key="1">
    <citation type="submission" date="2018-01" db="EMBL/GenBank/DDBJ databases">
        <title>G. obscuriglobus.</title>
        <authorList>
            <person name="Franke J."/>
            <person name="Blomberg W."/>
            <person name="Selmecki A."/>
        </authorList>
    </citation>
    <scope>NUCLEOTIDE SEQUENCE [LARGE SCALE GENOMIC DNA]</scope>
    <source>
        <strain evidence="2 3">DSM 5831</strain>
    </source>
</reference>
<feature type="domain" description="Methyltransferase type 11" evidence="1">
    <location>
        <begin position="62"/>
        <end position="157"/>
    </location>
</feature>
<accession>A0A2Z3H8I0</accession>
<evidence type="ECO:0000313" key="3">
    <source>
        <dbReference type="Proteomes" id="UP000245802"/>
    </source>
</evidence>
<dbReference type="GO" id="GO:0032259">
    <property type="term" value="P:methylation"/>
    <property type="evidence" value="ECO:0007669"/>
    <property type="project" value="UniProtKB-KW"/>
</dbReference>
<dbReference type="Proteomes" id="UP000245802">
    <property type="component" value="Chromosome"/>
</dbReference>
<keyword evidence="2" id="KW-0489">Methyltransferase</keyword>
<dbReference type="InterPro" id="IPR029063">
    <property type="entry name" value="SAM-dependent_MTases_sf"/>
</dbReference>
<gene>
    <name evidence="2" type="ORF">C1280_14110</name>
</gene>
<dbReference type="RefSeq" id="WP_010046062.1">
    <property type="nucleotide sequence ID" value="NZ_CP025958.1"/>
</dbReference>
<dbReference type="EMBL" id="CP025958">
    <property type="protein sequence ID" value="AWM38014.1"/>
    <property type="molecule type" value="Genomic_DNA"/>
</dbReference>
<dbReference type="Gene3D" id="3.40.50.150">
    <property type="entry name" value="Vaccinia Virus protein VP39"/>
    <property type="match status" value="1"/>
</dbReference>